<evidence type="ECO:0000256" key="11">
    <source>
        <dbReference type="ARBA" id="ARBA00022695"/>
    </source>
</evidence>
<dbReference type="InterPro" id="IPR033703">
    <property type="entry name" value="Rhv-like"/>
</dbReference>
<keyword evidence="16" id="KW-0067">ATP-binding</keyword>
<dbReference type="GO" id="GO:0003723">
    <property type="term" value="F:RNA binding"/>
    <property type="evidence" value="ECO:0007669"/>
    <property type="project" value="InterPro"/>
</dbReference>
<evidence type="ECO:0000259" key="23">
    <source>
        <dbReference type="PROSITE" id="PS50507"/>
    </source>
</evidence>
<dbReference type="PROSITE" id="PS50507">
    <property type="entry name" value="RDRP_SSRNA_POS"/>
    <property type="match status" value="1"/>
</dbReference>
<evidence type="ECO:0000256" key="14">
    <source>
        <dbReference type="ARBA" id="ARBA00022806"/>
    </source>
</evidence>
<evidence type="ECO:0000256" key="17">
    <source>
        <dbReference type="ARBA" id="ARBA00022844"/>
    </source>
</evidence>
<feature type="region of interest" description="Disordered" evidence="22">
    <location>
        <begin position="1088"/>
        <end position="1115"/>
    </location>
</feature>
<comment type="subcellular location">
    <subcellularLocation>
        <location evidence="1">Host cytoplasm</location>
    </subcellularLocation>
    <subcellularLocation>
        <location evidence="3">Host membrane</location>
    </subcellularLocation>
    <subcellularLocation>
        <location evidence="2">Virion</location>
    </subcellularLocation>
</comment>
<evidence type="ECO:0000256" key="16">
    <source>
        <dbReference type="ARBA" id="ARBA00022840"/>
    </source>
</evidence>
<dbReference type="GO" id="GO:0003724">
    <property type="term" value="F:RNA helicase activity"/>
    <property type="evidence" value="ECO:0007669"/>
    <property type="project" value="InterPro"/>
</dbReference>
<keyword evidence="12" id="KW-0547">Nucleotide-binding</keyword>
<dbReference type="GO" id="GO:0030430">
    <property type="term" value="C:host cell cytoplasm"/>
    <property type="evidence" value="ECO:0007669"/>
    <property type="project" value="UniProtKB-SubCell"/>
</dbReference>
<keyword evidence="15" id="KW-0788">Thiol protease</keyword>
<feature type="domain" description="Peptidase C3" evidence="25">
    <location>
        <begin position="1936"/>
        <end position="2146"/>
    </location>
</feature>
<evidence type="ECO:0000256" key="22">
    <source>
        <dbReference type="SAM" id="MobiDB-lite"/>
    </source>
</evidence>
<keyword evidence="18" id="KW-1043">Host membrane</keyword>
<keyword evidence="7" id="KW-0597">Phosphoprotein</keyword>
<dbReference type="InterPro" id="IPR043504">
    <property type="entry name" value="Peptidase_S1_PA_chymotrypsin"/>
</dbReference>
<dbReference type="InterPro" id="IPR014759">
    <property type="entry name" value="Helicase_SF3_ssRNA_vir"/>
</dbReference>
<keyword evidence="8" id="KW-0167">Capsid protein</keyword>
<evidence type="ECO:0000256" key="2">
    <source>
        <dbReference type="ARBA" id="ARBA00004328"/>
    </source>
</evidence>
<evidence type="ECO:0000256" key="6">
    <source>
        <dbReference type="ARBA" id="ARBA00022520"/>
    </source>
</evidence>
<evidence type="ECO:0000256" key="19">
    <source>
        <dbReference type="ARBA" id="ARBA00022953"/>
    </source>
</evidence>
<protein>
    <recommendedName>
        <fullName evidence="4">Genome polyprotein</fullName>
    </recommendedName>
</protein>
<dbReference type="SUPFAM" id="SSF88633">
    <property type="entry name" value="Positive stranded ssRNA viruses"/>
    <property type="match status" value="3"/>
</dbReference>
<dbReference type="InterPro" id="IPR009003">
    <property type="entry name" value="Peptidase_S1_PA"/>
</dbReference>
<keyword evidence="10" id="KW-0808">Transferase</keyword>
<dbReference type="InterPro" id="IPR004005">
    <property type="entry name" value="Calicivirus_coat"/>
</dbReference>
<dbReference type="GO" id="GO:0006351">
    <property type="term" value="P:DNA-templated transcription"/>
    <property type="evidence" value="ECO:0007669"/>
    <property type="project" value="InterPro"/>
</dbReference>
<keyword evidence="17" id="KW-0946">Virion</keyword>
<keyword evidence="6" id="KW-0191">Covalent protein-RNA linkage</keyword>
<keyword evidence="9" id="KW-0645">Protease</keyword>
<dbReference type="Gene3D" id="2.40.10.10">
    <property type="entry name" value="Trypsin-like serine proteases"/>
    <property type="match status" value="1"/>
</dbReference>
<keyword evidence="19" id="KW-0693">Viral RNA replication</keyword>
<dbReference type="InterPro" id="IPR043502">
    <property type="entry name" value="DNA/RNA_pol_sf"/>
</dbReference>
<feature type="domain" description="SF3 helicase" evidence="24">
    <location>
        <begin position="1271"/>
        <end position="1445"/>
    </location>
</feature>
<dbReference type="PROSITE" id="PS51874">
    <property type="entry name" value="PCV_3C_PRO"/>
    <property type="match status" value="1"/>
</dbReference>
<dbReference type="InterPro" id="IPR000199">
    <property type="entry name" value="Peptidase_C3A/C3B_picornavir"/>
</dbReference>
<feature type="compositionally biased region" description="Basic and acidic residues" evidence="22">
    <location>
        <begin position="927"/>
        <end position="941"/>
    </location>
</feature>
<keyword evidence="21" id="KW-1035">Host cytoplasm</keyword>
<proteinExistence type="predicted"/>
<dbReference type="CDD" id="cd00205">
    <property type="entry name" value="rhv_like"/>
    <property type="match status" value="2"/>
</dbReference>
<evidence type="ECO:0000256" key="7">
    <source>
        <dbReference type="ARBA" id="ARBA00022553"/>
    </source>
</evidence>
<evidence type="ECO:0000259" key="24">
    <source>
        <dbReference type="PROSITE" id="PS51218"/>
    </source>
</evidence>
<feature type="compositionally biased region" description="Polar residues" evidence="22">
    <location>
        <begin position="1097"/>
        <end position="1108"/>
    </location>
</feature>
<dbReference type="EMBL" id="MN551117">
    <property type="protein sequence ID" value="QHD64752.1"/>
    <property type="molecule type" value="Genomic_RNA"/>
</dbReference>
<dbReference type="SUPFAM" id="SSF56672">
    <property type="entry name" value="DNA/RNA polymerases"/>
    <property type="match status" value="1"/>
</dbReference>
<dbReference type="InterPro" id="IPR014872">
    <property type="entry name" value="Dicistrovirus_capsid-polyPr_C"/>
</dbReference>
<dbReference type="InterPro" id="IPR043128">
    <property type="entry name" value="Rev_trsase/Diguanyl_cyclase"/>
</dbReference>
<evidence type="ECO:0000256" key="3">
    <source>
        <dbReference type="ARBA" id="ARBA00004551"/>
    </source>
</evidence>
<name>A0A6B9Q4P4_9VIRU</name>
<dbReference type="Pfam" id="PF00548">
    <property type="entry name" value="Peptidase_C3"/>
    <property type="match status" value="1"/>
</dbReference>
<evidence type="ECO:0000256" key="1">
    <source>
        <dbReference type="ARBA" id="ARBA00004192"/>
    </source>
</evidence>
<evidence type="ECO:0000256" key="20">
    <source>
        <dbReference type="ARBA" id="ARBA00023136"/>
    </source>
</evidence>
<dbReference type="GO" id="GO:0033644">
    <property type="term" value="C:host cell membrane"/>
    <property type="evidence" value="ECO:0007669"/>
    <property type="project" value="UniProtKB-SubCell"/>
</dbReference>
<evidence type="ECO:0000256" key="12">
    <source>
        <dbReference type="ARBA" id="ARBA00022741"/>
    </source>
</evidence>
<dbReference type="GO" id="GO:0039694">
    <property type="term" value="P:viral RNA genome replication"/>
    <property type="evidence" value="ECO:0007669"/>
    <property type="project" value="InterPro"/>
</dbReference>
<dbReference type="InterPro" id="IPR044067">
    <property type="entry name" value="PCV_3C_PRO"/>
</dbReference>
<dbReference type="SUPFAM" id="SSF50494">
    <property type="entry name" value="Trypsin-like serine proteases"/>
    <property type="match status" value="1"/>
</dbReference>
<dbReference type="GO" id="GO:0004197">
    <property type="term" value="F:cysteine-type endopeptidase activity"/>
    <property type="evidence" value="ECO:0007669"/>
    <property type="project" value="InterPro"/>
</dbReference>
<dbReference type="Pfam" id="PF08762">
    <property type="entry name" value="CRPV_capsid"/>
    <property type="match status" value="1"/>
</dbReference>
<keyword evidence="14" id="KW-0347">Helicase</keyword>
<dbReference type="InterPro" id="IPR000605">
    <property type="entry name" value="Helicase_SF3_ssDNA/RNA_vir"/>
</dbReference>
<dbReference type="CDD" id="cd23169">
    <property type="entry name" value="ps-ssRNAv-Picornavirales"/>
    <property type="match status" value="1"/>
</dbReference>
<dbReference type="PROSITE" id="PS51218">
    <property type="entry name" value="SF3_HELICASE_2"/>
    <property type="match status" value="1"/>
</dbReference>
<reference evidence="26" key="1">
    <citation type="journal article" date="2020" name="Virus Evol.">
        <title>Analysis of the virome associated to grapevine downy mildew lesions reveals new mycovirus lineages.</title>
        <authorList>
            <person name="Chiapello M."/>
            <person name="Rodriguez-Romero J."/>
            <person name="Ayllon M.A."/>
            <person name="Turina M."/>
        </authorList>
    </citation>
    <scope>NUCLEOTIDE SEQUENCE</scope>
    <source>
        <strain evidence="26">DMG-A-DN34850</strain>
    </source>
</reference>
<evidence type="ECO:0000256" key="21">
    <source>
        <dbReference type="ARBA" id="ARBA00023200"/>
    </source>
</evidence>
<keyword evidence="20" id="KW-0472">Membrane</keyword>
<dbReference type="Pfam" id="PF00915">
    <property type="entry name" value="Calici_coat"/>
    <property type="match status" value="1"/>
</dbReference>
<dbReference type="InterPro" id="IPR007094">
    <property type="entry name" value="RNA-dir_pol_PSvirus"/>
</dbReference>
<evidence type="ECO:0000256" key="10">
    <source>
        <dbReference type="ARBA" id="ARBA00022679"/>
    </source>
</evidence>
<evidence type="ECO:0000256" key="13">
    <source>
        <dbReference type="ARBA" id="ARBA00022801"/>
    </source>
</evidence>
<evidence type="ECO:0000259" key="25">
    <source>
        <dbReference type="PROSITE" id="PS51874"/>
    </source>
</evidence>
<keyword evidence="5" id="KW-0696">RNA-directed RNA polymerase</keyword>
<keyword evidence="13" id="KW-0378">Hydrolase</keyword>
<dbReference type="Pfam" id="PF00680">
    <property type="entry name" value="RdRP_1"/>
    <property type="match status" value="1"/>
</dbReference>
<dbReference type="GO" id="GO:0005524">
    <property type="term" value="F:ATP binding"/>
    <property type="evidence" value="ECO:0007669"/>
    <property type="project" value="UniProtKB-KW"/>
</dbReference>
<dbReference type="Gene3D" id="2.60.120.20">
    <property type="match status" value="3"/>
</dbReference>
<dbReference type="InterPro" id="IPR029053">
    <property type="entry name" value="Viral_coat"/>
</dbReference>
<evidence type="ECO:0000256" key="9">
    <source>
        <dbReference type="ARBA" id="ARBA00022670"/>
    </source>
</evidence>
<feature type="domain" description="RdRp catalytic" evidence="23">
    <location>
        <begin position="2452"/>
        <end position="2579"/>
    </location>
</feature>
<evidence type="ECO:0000256" key="18">
    <source>
        <dbReference type="ARBA" id="ARBA00022870"/>
    </source>
</evidence>
<evidence type="ECO:0000256" key="4">
    <source>
        <dbReference type="ARBA" id="ARBA00020107"/>
    </source>
</evidence>
<organism evidence="26">
    <name type="scientific">Plasmopara viticola lesion associated iflavirus 1</name>
    <dbReference type="NCBI Taxonomy" id="2692090"/>
    <lineage>
        <taxon>Viruses</taxon>
        <taxon>Riboviria</taxon>
        <taxon>Orthornavirae</taxon>
        <taxon>Pisuviricota</taxon>
        <taxon>Pisoniviricetes</taxon>
        <taxon>Picornavirales</taxon>
        <taxon>Iflaviridae</taxon>
    </lineage>
</organism>
<evidence type="ECO:0000256" key="15">
    <source>
        <dbReference type="ARBA" id="ARBA00022807"/>
    </source>
</evidence>
<evidence type="ECO:0000256" key="5">
    <source>
        <dbReference type="ARBA" id="ARBA00022484"/>
    </source>
</evidence>
<evidence type="ECO:0000256" key="8">
    <source>
        <dbReference type="ARBA" id="ARBA00022561"/>
    </source>
</evidence>
<evidence type="ECO:0000313" key="26">
    <source>
        <dbReference type="EMBL" id="QHD64752.1"/>
    </source>
</evidence>
<keyword evidence="11" id="KW-0548">Nucleotidyltransferase</keyword>
<dbReference type="GO" id="GO:0019028">
    <property type="term" value="C:viral capsid"/>
    <property type="evidence" value="ECO:0007669"/>
    <property type="project" value="UniProtKB-KW"/>
</dbReference>
<dbReference type="InterPro" id="IPR001205">
    <property type="entry name" value="RNA-dir_pol_C"/>
</dbReference>
<dbReference type="GO" id="GO:0003968">
    <property type="term" value="F:RNA-directed RNA polymerase activity"/>
    <property type="evidence" value="ECO:0007669"/>
    <property type="project" value="UniProtKB-KW"/>
</dbReference>
<sequence length="2715" mass="305800">MAHIISNPSVEETQPTITRESDTVQVLADVPVTSEIPPPRSNLFLNNEGGSKDVVAQLTERMYPLESIKWKSTESTIGTIIKQYSMPKELFAKTNIANTAYLQNYTYWNADIVFRAEITAPKTVYGAILVSYCYNYDDADDKERTARNKIGAMAQQHGSILHVAPNNKVELYIPFKCFKTYGTTSELTNIYSNLSMVTIFLSVLTPLQANVAAVVDVQIQTYVALKNLKLSGVRLRPQMGLVDTACKIAERMLDTYFPDPNRDNPTDVMPPKQIVLRNTQPLCFGSGVSELTQQLRLFSGATTPFPFDVQDEMKVRYLTERPCPIDTFSISQSDTAVHMWFVNPMLKAGASFNVKTPGMLTKYQQPTLSIVTSLCSRWRGGIKYRFVIPHNQFMTGKIIVAYLPRYSDVTSIEEMKNAYHMIFELGTADSFEFEAPFISDTLYKRVSTMNAHDTCSGVICMSMIAPLLCVNGSTSKLKGVLYVSAGSDYEIAVPTVPLYGIGYNARYEKSTYLDAIDGHGAQSYLSTWRYFDGGKRLIFRYGAVTDHVSQFDQNTHKRVYKTKEAVVFQTDATPPVDVCNVQYFACPGGIDDYNYLAPLTSYLAARNYMTDPTKVDNFVLYNDKESKYYNILDLKLELASVSDIVPQSDDGEISVKVTDAPVSRMSRLQYGEVITDLKDICRRYNLYGTVQTEIKTDVLRGFVLFNIPVQFKCTPIEMGDKALPTIRQYTREGPISLLSTGYRYARGSIRYKLVFSTPSNSGLVLGVYHNPDENTRGSSIHKNQVYNAETFVDCGVAGVIQDISMNSVIDVEVPFYMTTEAMIMGRYNHKKQASDLATAMHNGCLNVVVTNKPQIGFDLSCTVYYAFGDDTRFMVFNGFPSVVHRSDVPAIMPKKFTSISPDEIDSLNSDIRSPESHYDDPSYSPSTHDEQSGDKQLSPEERHLRRITRSGKKPSSAQPQSGEIAAPQWNLFGSVLPDKGKVEQTMDSLDKAAESVTKTSDLMTEVISNVKDMVCSAGGSSEVADKLIRTLLNLSHLIYSQKIGTIVTVIVQLLLEIKVITLNTTGALTGLLTRLYNYVMNHYFPHEQPQGDRESDVSVSQSDASPQAGTDPIPVSALISSDDQITTMLAGLFSILAAGLGYSVCKNPKGLFNNIFVKDVQEGCKTDGLLFQFFKNNLETVKNMIGVLKYYVLQPESRALGALVEDSDSIKSWFQQSTVLLNPVFKQTLKDNELHIIELFVCKTYGDGILASIAGGRKLAPGAYQVIKMQMDKINELHAECVSERLAPYVKLEPVCIQISGGTKVGKSYITDFVAIELLKHLGVKTTNPTYTLSASNSYWNGCDKQPVFIRDDFLQLQSEEAVAKDAGMLFALKSTQPFNPPIAELENKKILYNPLIMMLTSNSLYYEGASHGCMKSEAVLRRRDILIEVKVKDQFLGEDGLFDPNMCTQEQLNNFEHNQFRFVKQVVDPSQEQVPENYHQWQDYAPFMDELKSRTSSLVLKYKRDFARKLDLFATLAPEVSPAIDISKFRDIFTDVISEGIIRQDFNDMTSEHKAKILEVMKAYKKSYSNSIGVNVPVAASQAGDMPCTSGFLDRVETTQSTTLVEEAKGKDIIEALNIRLDKYDRKDISGDHFQLSWSHGSDISDDISKITDLRDQLIGVVNGHNAVYGTPEYTVGYCQKHSSLYTDVRDADYNHAEGKYELSPLTYINVDDRFVSPEPCQGSCSLKNLQLLDIFYEARIKKAGLLLIQNDFNRIEPNVLKLYAKFAQKIGVRWNELTLAAASSGKGEVVARVNTFREAQDKLYALLSPTKELVTKYYTIVKDTVFYFIGKYWKTLLFGSGMLLSAGYFAYKAFGIGPQEFAVSASMGYAKDRLLSWRINRAVKDEVGRLMTGQDSTRFHTDSLHGASRATDLRRDLGKASIRAYRQRGVLSAAPQSGNEESLLRLINRNSMTFTVTNENGSRSICNGTGIMGNFVVTAWHFVEKLNKMYMKDRLLLVEMDIAASNKFSVRYSDIKVYYAEDSSLVILRLPKSVPSFRDIRHHFATLTDHECIAPNGAKVIDYLDSKIYVRPTNVQIHEAVTIHGTKDSREFLLEQCYRYDVGRDGMCGSPLVSTEPKPRIIGIHIAGSGSTVGYAEPISFEGFADMETMEDVFPLEDNQYETADPHSKVECNLDGVFIIENILPKEHVVRMAMTSKLEKSPMFNQIVPDSGCRPANLNPTKHYRNRDGTYHERTPLEAGISKHGDPPIPFPTIMLHKAKEHLKTKLLSVCQPVLIGKAIGPELTDDQIFSGIPGVNELKGIELSTSEGFPLQLQRPKNSKNKSWCFYFDQTEGQRKLKGFHPAFAELMDKNMALRRKGVIPSTIFVTSLKDCLVSEKKFYAEGGTRVFSVSPLEYSWQIKKYFGQFQMAYIRNRIQSETSVGINPDGPEWTNLFQYINQVKNKNDEGEEMFFTGDYKAFGDRLQSNCIVAAFDIMIDWYKEHFHIDEEGVRIRKVLCQELINSLTQGLNVQCKKFCGIHSGFALTVEVNSIVNSLYFRCGWLDAGLKLSYFDTQFRLNCYGDDCLAKVSKEYEDKFNFFTMRDFLARHKIGFTPADKDADQEKPLIPAHEVTYLKRSFVIHPTRKHFLLAPLPEESCQNMLNWFKRTISKDDVTKRFEAGRSALDNAYSRGPEYYEDLRKRIAAWFAQNNPTHGRYFHSQTWEERDEEVFRC</sequence>
<dbReference type="GO" id="GO:0006508">
    <property type="term" value="P:proteolysis"/>
    <property type="evidence" value="ECO:0007669"/>
    <property type="project" value="UniProtKB-KW"/>
</dbReference>
<feature type="region of interest" description="Disordered" evidence="22">
    <location>
        <begin position="902"/>
        <end position="941"/>
    </location>
</feature>
<accession>A0A6B9Q4P4</accession>
<dbReference type="Pfam" id="PF00910">
    <property type="entry name" value="RNA_helicase"/>
    <property type="match status" value="1"/>
</dbReference>
<dbReference type="Gene3D" id="3.30.70.270">
    <property type="match status" value="1"/>
</dbReference>